<dbReference type="Pfam" id="PF01088">
    <property type="entry name" value="Peptidase_C12"/>
    <property type="match status" value="1"/>
</dbReference>
<evidence type="ECO:0000256" key="5">
    <source>
        <dbReference type="ARBA" id="ARBA00022801"/>
    </source>
</evidence>
<organism evidence="10 11">
    <name type="scientific">Paramarasmius palmivorus</name>
    <dbReference type="NCBI Taxonomy" id="297713"/>
    <lineage>
        <taxon>Eukaryota</taxon>
        <taxon>Fungi</taxon>
        <taxon>Dikarya</taxon>
        <taxon>Basidiomycota</taxon>
        <taxon>Agaricomycotina</taxon>
        <taxon>Agaricomycetes</taxon>
        <taxon>Agaricomycetidae</taxon>
        <taxon>Agaricales</taxon>
        <taxon>Marasmiineae</taxon>
        <taxon>Marasmiaceae</taxon>
        <taxon>Paramarasmius</taxon>
    </lineage>
</organism>
<evidence type="ECO:0000256" key="6">
    <source>
        <dbReference type="ARBA" id="ARBA00022807"/>
    </source>
</evidence>
<reference evidence="10 11" key="1">
    <citation type="submission" date="2024-01" db="EMBL/GenBank/DDBJ databases">
        <title>A draft genome for a cacao thread blight-causing isolate of Paramarasmius palmivorus.</title>
        <authorList>
            <person name="Baruah I.K."/>
            <person name="Bukari Y."/>
            <person name="Amoako-Attah I."/>
            <person name="Meinhardt L.W."/>
            <person name="Bailey B.A."/>
            <person name="Cohen S.P."/>
        </authorList>
    </citation>
    <scope>NUCLEOTIDE SEQUENCE [LARGE SCALE GENOMIC DNA]</scope>
    <source>
        <strain evidence="10 11">GH-12</strain>
    </source>
</reference>
<comment type="caution">
    <text evidence="10">The sequence shown here is derived from an EMBL/GenBank/DDBJ whole genome shotgun (WGS) entry which is preliminary data.</text>
</comment>
<dbReference type="InterPro" id="IPR038765">
    <property type="entry name" value="Papain-like_cys_pep_sf"/>
</dbReference>
<dbReference type="GO" id="GO:0004843">
    <property type="term" value="F:cysteine-type deubiquitinase activity"/>
    <property type="evidence" value="ECO:0007669"/>
    <property type="project" value="UniProtKB-UniRule"/>
</dbReference>
<evidence type="ECO:0000256" key="7">
    <source>
        <dbReference type="PROSITE-ProRule" id="PRU01393"/>
    </source>
</evidence>
<dbReference type="Gene3D" id="3.40.532.10">
    <property type="entry name" value="Peptidase C12, ubiquitin carboxyl-terminal hydrolase"/>
    <property type="match status" value="1"/>
</dbReference>
<dbReference type="EMBL" id="JAYKXP010000067">
    <property type="protein sequence ID" value="KAK7032152.1"/>
    <property type="molecule type" value="Genomic_DNA"/>
</dbReference>
<evidence type="ECO:0000256" key="8">
    <source>
        <dbReference type="RuleBase" id="RU361215"/>
    </source>
</evidence>
<accession>A0AAW0BZ52</accession>
<dbReference type="PANTHER" id="PTHR10589:SF17">
    <property type="entry name" value="UBIQUITIN CARBOXYL-TERMINAL HYDROLASE"/>
    <property type="match status" value="1"/>
</dbReference>
<dbReference type="EC" id="3.4.19.12" evidence="8"/>
<dbReference type="InterPro" id="IPR036959">
    <property type="entry name" value="Peptidase_C12_UCH_sf"/>
</dbReference>
<feature type="active site" description="Nucleophile" evidence="7">
    <location>
        <position position="94"/>
    </location>
</feature>
<evidence type="ECO:0000256" key="4">
    <source>
        <dbReference type="ARBA" id="ARBA00022786"/>
    </source>
</evidence>
<evidence type="ECO:0000256" key="3">
    <source>
        <dbReference type="ARBA" id="ARBA00022670"/>
    </source>
</evidence>
<name>A0AAW0BZ52_9AGAR</name>
<gene>
    <name evidence="10" type="primary">YUH1_3</name>
    <name evidence="10" type="ORF">VNI00_013326</name>
</gene>
<dbReference type="PRINTS" id="PR00707">
    <property type="entry name" value="UBCTHYDRLASE"/>
</dbReference>
<keyword evidence="4 7" id="KW-0833">Ubl conjugation pathway</keyword>
<evidence type="ECO:0000256" key="2">
    <source>
        <dbReference type="ARBA" id="ARBA00009326"/>
    </source>
</evidence>
<evidence type="ECO:0000313" key="10">
    <source>
        <dbReference type="EMBL" id="KAK7032152.1"/>
    </source>
</evidence>
<dbReference type="GO" id="GO:0016579">
    <property type="term" value="P:protein deubiquitination"/>
    <property type="evidence" value="ECO:0007669"/>
    <property type="project" value="TreeGrafter"/>
</dbReference>
<evidence type="ECO:0000256" key="1">
    <source>
        <dbReference type="ARBA" id="ARBA00000707"/>
    </source>
</evidence>
<sequence>MSMNFYPLEANPDSFNPLASSLGLEISQFSFTDILGLDEDLLSILPQPVVAVIMLAPGIGRWDAKDRVAHPGEALDQGDREGLVWIRQKQSNQCGTIALLHALANTSSIQLRDGPIKSLFDKCRLERLGAEETADLLATTDLNNLHDAASRAGQSDLPPPGVEPHNHFVAFVEHRGQLFELDGACRPTPVYHGPIEGNLLHSVAEVVRGIIIQEEGKINFSLMALAPTPV</sequence>
<keyword evidence="3 7" id="KW-0645">Protease</keyword>
<keyword evidence="6 7" id="KW-0788">Thiol protease</keyword>
<keyword evidence="5 7" id="KW-0378">Hydrolase</keyword>
<feature type="site" description="Transition state stabilizer" evidence="7">
    <location>
        <position position="88"/>
    </location>
</feature>
<feature type="domain" description="UCH catalytic" evidence="9">
    <location>
        <begin position="4"/>
        <end position="227"/>
    </location>
</feature>
<comment type="catalytic activity">
    <reaction evidence="1 7 8">
        <text>Thiol-dependent hydrolysis of ester, thioester, amide, peptide and isopeptide bonds formed by the C-terminal Gly of ubiquitin (a 76-residue protein attached to proteins as an intracellular targeting signal).</text>
        <dbReference type="EC" id="3.4.19.12"/>
    </reaction>
</comment>
<feature type="active site" description="Proton donor" evidence="7">
    <location>
        <position position="167"/>
    </location>
</feature>
<dbReference type="GO" id="GO:0005737">
    <property type="term" value="C:cytoplasm"/>
    <property type="evidence" value="ECO:0007669"/>
    <property type="project" value="TreeGrafter"/>
</dbReference>
<dbReference type="SUPFAM" id="SSF54001">
    <property type="entry name" value="Cysteine proteinases"/>
    <property type="match status" value="1"/>
</dbReference>
<dbReference type="GO" id="GO:0006511">
    <property type="term" value="P:ubiquitin-dependent protein catabolic process"/>
    <property type="evidence" value="ECO:0007669"/>
    <property type="project" value="UniProtKB-UniRule"/>
</dbReference>
<dbReference type="PROSITE" id="PS52048">
    <property type="entry name" value="UCH_DOMAIN"/>
    <property type="match status" value="1"/>
</dbReference>
<protein>
    <recommendedName>
        <fullName evidence="8">Ubiquitin carboxyl-terminal hydrolase</fullName>
        <ecNumber evidence="8">3.4.19.12</ecNumber>
    </recommendedName>
</protein>
<dbReference type="Proteomes" id="UP001383192">
    <property type="component" value="Unassembled WGS sequence"/>
</dbReference>
<dbReference type="PANTHER" id="PTHR10589">
    <property type="entry name" value="UBIQUITIN CARBOXYL-TERMINAL HYDROLASE"/>
    <property type="match status" value="1"/>
</dbReference>
<evidence type="ECO:0000313" key="11">
    <source>
        <dbReference type="Proteomes" id="UP001383192"/>
    </source>
</evidence>
<dbReference type="InterPro" id="IPR001578">
    <property type="entry name" value="Peptidase_C12_UCH"/>
</dbReference>
<keyword evidence="11" id="KW-1185">Reference proteome</keyword>
<evidence type="ECO:0000259" key="9">
    <source>
        <dbReference type="PROSITE" id="PS52048"/>
    </source>
</evidence>
<proteinExistence type="inferred from homology"/>
<dbReference type="AlphaFoldDB" id="A0AAW0BZ52"/>
<comment type="similarity">
    <text evidence="2 7 8">Belongs to the peptidase C12 family.</text>
</comment>
<feature type="site" description="Important for enzyme activity" evidence="7">
    <location>
        <position position="182"/>
    </location>
</feature>